<dbReference type="GO" id="GO:0006508">
    <property type="term" value="P:proteolysis"/>
    <property type="evidence" value="ECO:0007669"/>
    <property type="project" value="UniProtKB-KW"/>
</dbReference>
<dbReference type="Gene3D" id="3.40.50.200">
    <property type="entry name" value="Peptidase S8/S53 domain"/>
    <property type="match status" value="1"/>
</dbReference>
<dbReference type="RefSeq" id="WP_083274496.1">
    <property type="nucleotide sequence ID" value="NZ_JAZHVX010000017.1"/>
</dbReference>
<dbReference type="CDD" id="cd11377">
    <property type="entry name" value="Pro-peptidase_S53"/>
    <property type="match status" value="1"/>
</dbReference>
<dbReference type="InterPro" id="IPR036852">
    <property type="entry name" value="Peptidase_S8/S53_dom_sf"/>
</dbReference>
<dbReference type="InterPro" id="IPR015366">
    <property type="entry name" value="S53_propep"/>
</dbReference>
<keyword evidence="5" id="KW-0720">Serine protease</keyword>
<comment type="cofactor">
    <cofactor evidence="1">
        <name>Ca(2+)</name>
        <dbReference type="ChEBI" id="CHEBI:29108"/>
    </cofactor>
</comment>
<keyword evidence="3" id="KW-0479">Metal-binding</keyword>
<dbReference type="SUPFAM" id="SSF54897">
    <property type="entry name" value="Protease propeptides/inhibitors"/>
    <property type="match status" value="1"/>
</dbReference>
<dbReference type="GO" id="GO:0004252">
    <property type="term" value="F:serine-type endopeptidase activity"/>
    <property type="evidence" value="ECO:0007669"/>
    <property type="project" value="InterPro"/>
</dbReference>
<dbReference type="STRING" id="481719.LASUN_26590"/>
<evidence type="ECO:0000256" key="4">
    <source>
        <dbReference type="ARBA" id="ARBA00022801"/>
    </source>
</evidence>
<dbReference type="Pfam" id="PF09286">
    <property type="entry name" value="Pro-kuma_activ"/>
    <property type="match status" value="1"/>
</dbReference>
<dbReference type="PANTHER" id="PTHR14218:SF15">
    <property type="entry name" value="TRIPEPTIDYL-PEPTIDASE 1"/>
    <property type="match status" value="1"/>
</dbReference>
<dbReference type="PROSITE" id="PS51695">
    <property type="entry name" value="SEDOLISIN"/>
    <property type="match status" value="1"/>
</dbReference>
<keyword evidence="4" id="KW-0378">Hydrolase</keyword>
<keyword evidence="7" id="KW-0865">Zymogen</keyword>
<dbReference type="GO" id="GO:0008240">
    <property type="term" value="F:tripeptidyl-peptidase activity"/>
    <property type="evidence" value="ECO:0007669"/>
    <property type="project" value="TreeGrafter"/>
</dbReference>
<dbReference type="SMART" id="SM00944">
    <property type="entry name" value="Pro-kuma_activ"/>
    <property type="match status" value="1"/>
</dbReference>
<name>A0A1E7X8V3_9LACO</name>
<evidence type="ECO:0000256" key="7">
    <source>
        <dbReference type="ARBA" id="ARBA00023145"/>
    </source>
</evidence>
<evidence type="ECO:0000256" key="6">
    <source>
        <dbReference type="ARBA" id="ARBA00022837"/>
    </source>
</evidence>
<accession>A0A1E7X8V3</accession>
<evidence type="ECO:0000313" key="10">
    <source>
        <dbReference type="Proteomes" id="UP000177010"/>
    </source>
</evidence>
<sequence>MMKSIFCIFNIADSERECVFGGIFMKHYLSLTLLPVSIMIFCMAANYNIKAASTTTVGLMRPSKITSNQTTNFDLILRSKDQAGAYQRALAVNTPGSPNFKQYLTATEFRQKYGQPASVTNRWQKYLKLHGLKATVFSNGLIINVSGRASVISKVFKVNLENATYHKNVMQFGKNKPNIPSSLSKSVQAIIGITDHNSRYVFPNSQFGLSQKRFSDAGSESVSGNFGYTNQFTDHYGVNQLYREGLTGQGQTIGIIAFEGFHRADVFHFWKHENVSIDANRLSTKYVTGNLYNTKLKSSEDSSESVMDVEYAGSIAPQAKVRVFRVKSPVPTLMNLVNAYATVYDSGNISTVSTSWGLGSTLGLNYLQRQGILPNNYPNILSMILAQGALEGVSTFTGSGDQGAQASYFKGVSHGKAVIGHSLKAGDVLPTNPWIISVGGTTLPNSRIIKLPGYSPFAIQIQNERAWGYDSAISAVKNNPKVAKFIQKNGIGYEGSGGGFSELYPTPRYQRNISGVNTFNARQFIKEDGSFDFNPELVSGIGSGRNYPDLAVDADPFSGYYVYQKSGSRSGWFPQAGTSIAGPQVTAVAALINSAPDHRRMGFWNPQIYQLAQQTNSPFTPLNSSVDNSNTYYTGQADTIYNQATGLGVPEFAKLYNLYE</sequence>
<evidence type="ECO:0000256" key="1">
    <source>
        <dbReference type="ARBA" id="ARBA00001913"/>
    </source>
</evidence>
<dbReference type="InterPro" id="IPR030400">
    <property type="entry name" value="Sedolisin_dom"/>
</dbReference>
<keyword evidence="6" id="KW-0106">Calcium</keyword>
<evidence type="ECO:0000259" key="8">
    <source>
        <dbReference type="PROSITE" id="PS51695"/>
    </source>
</evidence>
<dbReference type="PANTHER" id="PTHR14218">
    <property type="entry name" value="PROTEASE S8 TRIPEPTIDYL PEPTIDASE I CLN2"/>
    <property type="match status" value="1"/>
</dbReference>
<dbReference type="CDD" id="cd04056">
    <property type="entry name" value="Peptidases_S53"/>
    <property type="match status" value="1"/>
</dbReference>
<evidence type="ECO:0000256" key="3">
    <source>
        <dbReference type="ARBA" id="ARBA00022723"/>
    </source>
</evidence>
<evidence type="ECO:0000256" key="2">
    <source>
        <dbReference type="ARBA" id="ARBA00022670"/>
    </source>
</evidence>
<dbReference type="Proteomes" id="UP000177010">
    <property type="component" value="Unassembled WGS sequence"/>
</dbReference>
<dbReference type="PROSITE" id="PS00138">
    <property type="entry name" value="SUBTILASE_SER"/>
    <property type="match status" value="1"/>
</dbReference>
<feature type="domain" description="Peptidase S53" evidence="8">
    <location>
        <begin position="226"/>
        <end position="660"/>
    </location>
</feature>
<evidence type="ECO:0000256" key="5">
    <source>
        <dbReference type="ARBA" id="ARBA00022825"/>
    </source>
</evidence>
<organism evidence="9 10">
    <name type="scientific">Lentilactobacillus sunkii</name>
    <dbReference type="NCBI Taxonomy" id="481719"/>
    <lineage>
        <taxon>Bacteria</taxon>
        <taxon>Bacillati</taxon>
        <taxon>Bacillota</taxon>
        <taxon>Bacilli</taxon>
        <taxon>Lactobacillales</taxon>
        <taxon>Lactobacillaceae</taxon>
        <taxon>Lentilactobacillus</taxon>
    </lineage>
</organism>
<protein>
    <submittedName>
        <fullName evidence="9">Pro-kumamolisin, activation domain</fullName>
    </submittedName>
</protein>
<comment type="caution">
    <text evidence="9">The sequence shown here is derived from an EMBL/GenBank/DDBJ whole genome shotgun (WGS) entry which is preliminary data.</text>
</comment>
<dbReference type="InterPro" id="IPR050819">
    <property type="entry name" value="Tripeptidyl-peptidase_I"/>
</dbReference>
<dbReference type="SUPFAM" id="SSF52743">
    <property type="entry name" value="Subtilisin-like"/>
    <property type="match status" value="1"/>
</dbReference>
<keyword evidence="2" id="KW-0645">Protease</keyword>
<dbReference type="AlphaFoldDB" id="A0A1E7X8V3"/>
<reference evidence="9 10" key="1">
    <citation type="submission" date="2016-09" db="EMBL/GenBank/DDBJ databases">
        <title>Genome Sequence of Lactobacillus sunkii Strain CG01.</title>
        <authorList>
            <person name="Poehlein A."/>
            <person name="Gabris C."/>
            <person name="Bengelsdorf F.R."/>
            <person name="Duerre P."/>
            <person name="Daniel R."/>
        </authorList>
    </citation>
    <scope>NUCLEOTIDE SEQUENCE [LARGE SCALE GENOMIC DNA]</scope>
    <source>
        <strain evidence="9 10">CG_D</strain>
    </source>
</reference>
<proteinExistence type="predicted"/>
<dbReference type="EMBL" id="MIQE01000029">
    <property type="protein sequence ID" value="OFA09392.1"/>
    <property type="molecule type" value="Genomic_DNA"/>
</dbReference>
<dbReference type="GO" id="GO:0046872">
    <property type="term" value="F:metal ion binding"/>
    <property type="evidence" value="ECO:0007669"/>
    <property type="project" value="UniProtKB-KW"/>
</dbReference>
<dbReference type="InterPro" id="IPR023828">
    <property type="entry name" value="Peptidase_S8_Ser-AS"/>
</dbReference>
<evidence type="ECO:0000313" key="9">
    <source>
        <dbReference type="EMBL" id="OFA09392.1"/>
    </source>
</evidence>
<gene>
    <name evidence="9" type="ORF">LASUN_26590</name>
</gene>